<dbReference type="AlphaFoldDB" id="A0AAW0GAK5"/>
<feature type="transmembrane region" description="Helical" evidence="1">
    <location>
        <begin position="62"/>
        <end position="85"/>
    </location>
</feature>
<keyword evidence="3" id="KW-1185">Reference proteome</keyword>
<accession>A0AAW0GAK5</accession>
<reference evidence="2 3" key="1">
    <citation type="submission" date="2022-09" db="EMBL/GenBank/DDBJ databases">
        <authorList>
            <person name="Palmer J.M."/>
        </authorList>
    </citation>
    <scope>NUCLEOTIDE SEQUENCE [LARGE SCALE GENOMIC DNA]</scope>
    <source>
        <strain evidence="2 3">DSM 7382</strain>
    </source>
</reference>
<name>A0AAW0GAK5_9APHY</name>
<evidence type="ECO:0000313" key="3">
    <source>
        <dbReference type="Proteomes" id="UP001385951"/>
    </source>
</evidence>
<protein>
    <submittedName>
        <fullName evidence="2">Uncharacterized protein</fullName>
    </submittedName>
</protein>
<sequence length="596" mass="65582">MDEAAENRGRIWQVLNRLLKRNIRIYGACVFALIGIMSNLLILVVYSLTFSFPRHSGFVNNIITLVGVWAKVLESITVLLTGWALSQKWSRTLDASGSTVGANFTGLQSLDIFASFGTLLQTTYSLVTERRHSTSIGTVSFVSCIVSAFILQLYPTAVTTLAVPILWNATKSSYFPPAGPFMSNHLSGTPCAAEEFQRQKHCLGDWNAVTAASNVLTLKQSLPSFSQRPNGYSESPFQSTPSSSWVLQTYNPVEQYQYRMVGQNYGLVGGVLDALYSDLIGVDPTGIFTQVPTSLPVLYCFCAPMDQASHQTRIVIAGVTYEVPIPIPILKIGTIAAQVTTNDMSLIMTYPSTSPSFNVHCALNLSITDPDNYSLTQISFWQPPEAFPNSSPRSIVFADAFLSKYDELRIQKPIKTFADVWLKSLGWGAQPSRNYVDAIVGTPLLFHDNASDPAVPFELYSMVMMIDAVNRGFPTFREVETEVPIPQLASAQYVITQYHIGARTATRLLSCGVLVLDILVLIWCLRIILVGEEWLPDWSDPVALACTAIASPSIPVCKQNSGGDLGKDVWQLQLGVRKSRSGGLEFYDKKYSNEPA</sequence>
<dbReference type="EMBL" id="JASBNA010000016">
    <property type="protein sequence ID" value="KAK7686641.1"/>
    <property type="molecule type" value="Genomic_DNA"/>
</dbReference>
<evidence type="ECO:0000256" key="1">
    <source>
        <dbReference type="SAM" id="Phobius"/>
    </source>
</evidence>
<keyword evidence="1" id="KW-0812">Transmembrane</keyword>
<proteinExistence type="predicted"/>
<gene>
    <name evidence="2" type="ORF">QCA50_010241</name>
</gene>
<keyword evidence="1" id="KW-1133">Transmembrane helix</keyword>
<keyword evidence="1" id="KW-0472">Membrane</keyword>
<organism evidence="2 3">
    <name type="scientific">Cerrena zonata</name>
    <dbReference type="NCBI Taxonomy" id="2478898"/>
    <lineage>
        <taxon>Eukaryota</taxon>
        <taxon>Fungi</taxon>
        <taxon>Dikarya</taxon>
        <taxon>Basidiomycota</taxon>
        <taxon>Agaricomycotina</taxon>
        <taxon>Agaricomycetes</taxon>
        <taxon>Polyporales</taxon>
        <taxon>Cerrenaceae</taxon>
        <taxon>Cerrena</taxon>
    </lineage>
</organism>
<evidence type="ECO:0000313" key="2">
    <source>
        <dbReference type="EMBL" id="KAK7686641.1"/>
    </source>
</evidence>
<feature type="transmembrane region" description="Helical" evidence="1">
    <location>
        <begin position="25"/>
        <end position="50"/>
    </location>
</feature>
<dbReference type="Proteomes" id="UP001385951">
    <property type="component" value="Unassembled WGS sequence"/>
</dbReference>
<comment type="caution">
    <text evidence="2">The sequence shown here is derived from an EMBL/GenBank/DDBJ whole genome shotgun (WGS) entry which is preliminary data.</text>
</comment>